<proteinExistence type="predicted"/>
<dbReference type="AlphaFoldDB" id="A0A0F9T7B2"/>
<organism evidence="1">
    <name type="scientific">marine sediment metagenome</name>
    <dbReference type="NCBI Taxonomy" id="412755"/>
    <lineage>
        <taxon>unclassified sequences</taxon>
        <taxon>metagenomes</taxon>
        <taxon>ecological metagenomes</taxon>
    </lineage>
</organism>
<dbReference type="EMBL" id="LAZR01000316">
    <property type="protein sequence ID" value="KKN75084.1"/>
    <property type="molecule type" value="Genomic_DNA"/>
</dbReference>
<accession>A0A0F9T7B2</accession>
<gene>
    <name evidence="1" type="ORF">LCGC14_0384580</name>
</gene>
<protein>
    <submittedName>
        <fullName evidence="1">Uncharacterized protein</fullName>
    </submittedName>
</protein>
<name>A0A0F9T7B2_9ZZZZ</name>
<sequence length="305" mass="31703">MPIATGTAIVIAGAAALGGSLYSSSKASKAAEQQTEAIAGRTAASDKISLEQWDRFKRIYGPLEEQLVEEASGGFTYGLPKPDRAAIEREVLAERGVSATGKGEKLAGFESQVARRGLAGAQRTEILAEVDKRFAAAMEKYEASRTFTGSPGLTRMMAGIDRGFSDIAANTRRTLGGRFPQGAGLETLFSRDVELERTRAKAGAAADAETQRFQRMFNVAQLGRGLPSEAIAGLNAGNATSAALANLYSNQATRGYQAAGDAAGNMMQLYLMSQGGFGGGGGGGGTGFQGTPAQNAFLNPEPVFA</sequence>
<reference evidence="1" key="1">
    <citation type="journal article" date="2015" name="Nature">
        <title>Complex archaea that bridge the gap between prokaryotes and eukaryotes.</title>
        <authorList>
            <person name="Spang A."/>
            <person name="Saw J.H."/>
            <person name="Jorgensen S.L."/>
            <person name="Zaremba-Niedzwiedzka K."/>
            <person name="Martijn J."/>
            <person name="Lind A.E."/>
            <person name="van Eijk R."/>
            <person name="Schleper C."/>
            <person name="Guy L."/>
            <person name="Ettema T.J."/>
        </authorList>
    </citation>
    <scope>NUCLEOTIDE SEQUENCE</scope>
</reference>
<evidence type="ECO:0000313" key="1">
    <source>
        <dbReference type="EMBL" id="KKN75084.1"/>
    </source>
</evidence>
<comment type="caution">
    <text evidence="1">The sequence shown here is derived from an EMBL/GenBank/DDBJ whole genome shotgun (WGS) entry which is preliminary data.</text>
</comment>